<proteinExistence type="predicted"/>
<sequence>MLTTTKRSTALYGRLSNAQKAALCFNAVCTGQIDEAEKVFATVERFTYKMSDAEFHKWNDAFSSLVAVFGLMYWQQESRRGFVSGAMVAVDLADLRSREAGQEIDEARGVETLELLRRISGQQAALVAAMQEHCTQHRLEWEAVLFFADIDAARLPKDAPDPGWLERYRKELGQLLPSC</sequence>
<dbReference type="EMBL" id="QASO01000014">
    <property type="protein sequence ID" value="PTU80535.1"/>
    <property type="molecule type" value="Genomic_DNA"/>
</dbReference>
<dbReference type="Proteomes" id="UP000244052">
    <property type="component" value="Unassembled WGS sequence"/>
</dbReference>
<name>A0A2T5PS27_ECTOL</name>
<gene>
    <name evidence="1" type="ORF">DBO86_02625</name>
</gene>
<comment type="caution">
    <text evidence="1">The sequence shown here is derived from an EMBL/GenBank/DDBJ whole genome shotgun (WGS) entry which is preliminary data.</text>
</comment>
<dbReference type="AlphaFoldDB" id="A0A2T5PS27"/>
<reference evidence="1 2" key="1">
    <citation type="submission" date="2018-04" db="EMBL/GenBank/DDBJ databases">
        <title>Pseudomonas sp. nov., isolated from mangrove soil.</title>
        <authorList>
            <person name="Chen C."/>
        </authorList>
    </citation>
    <scope>NUCLEOTIDE SEQUENCE [LARGE SCALE GENOMIC DNA]</scope>
    <source>
        <strain evidence="1 2">JCM 14246</strain>
    </source>
</reference>
<evidence type="ECO:0000313" key="1">
    <source>
        <dbReference type="EMBL" id="PTU80535.1"/>
    </source>
</evidence>
<protein>
    <submittedName>
        <fullName evidence="1">Uncharacterized protein</fullName>
    </submittedName>
</protein>
<accession>A0A2T5PS27</accession>
<dbReference type="RefSeq" id="WP_108232903.1">
    <property type="nucleotide sequence ID" value="NZ_QASO01000014.1"/>
</dbReference>
<organism evidence="1 2">
    <name type="scientific">Ectopseudomonas oleovorans</name>
    <name type="common">Pseudomonas oleovorans</name>
    <dbReference type="NCBI Taxonomy" id="301"/>
    <lineage>
        <taxon>Bacteria</taxon>
        <taxon>Pseudomonadati</taxon>
        <taxon>Pseudomonadota</taxon>
        <taxon>Gammaproteobacteria</taxon>
        <taxon>Pseudomonadales</taxon>
        <taxon>Pseudomonadaceae</taxon>
        <taxon>Ectopseudomonas</taxon>
    </lineage>
</organism>
<evidence type="ECO:0000313" key="2">
    <source>
        <dbReference type="Proteomes" id="UP000244052"/>
    </source>
</evidence>
<keyword evidence="2" id="KW-1185">Reference proteome</keyword>